<feature type="compositionally biased region" description="Low complexity" evidence="8">
    <location>
        <begin position="126"/>
        <end position="140"/>
    </location>
</feature>
<dbReference type="EMBL" id="JACGWJ010000010">
    <property type="protein sequence ID" value="KAL0392110.1"/>
    <property type="molecule type" value="Genomic_DNA"/>
</dbReference>
<evidence type="ECO:0000256" key="6">
    <source>
        <dbReference type="ARBA" id="ARBA00023163"/>
    </source>
</evidence>
<evidence type="ECO:0000256" key="4">
    <source>
        <dbReference type="ARBA" id="ARBA00022833"/>
    </source>
</evidence>
<reference evidence="10" key="2">
    <citation type="journal article" date="2024" name="Plant">
        <title>Genomic evolution and insights into agronomic trait innovations of Sesamum species.</title>
        <authorList>
            <person name="Miao H."/>
            <person name="Wang L."/>
            <person name="Qu L."/>
            <person name="Liu H."/>
            <person name="Sun Y."/>
            <person name="Le M."/>
            <person name="Wang Q."/>
            <person name="Wei S."/>
            <person name="Zheng Y."/>
            <person name="Lin W."/>
            <person name="Duan Y."/>
            <person name="Cao H."/>
            <person name="Xiong S."/>
            <person name="Wang X."/>
            <person name="Wei L."/>
            <person name="Li C."/>
            <person name="Ma Q."/>
            <person name="Ju M."/>
            <person name="Zhao R."/>
            <person name="Li G."/>
            <person name="Mu C."/>
            <person name="Tian Q."/>
            <person name="Mei H."/>
            <person name="Zhang T."/>
            <person name="Gao T."/>
            <person name="Zhang H."/>
        </authorList>
    </citation>
    <scope>NUCLEOTIDE SEQUENCE</scope>
    <source>
        <strain evidence="10">G02</strain>
    </source>
</reference>
<evidence type="ECO:0000256" key="5">
    <source>
        <dbReference type="ARBA" id="ARBA00023015"/>
    </source>
</evidence>
<dbReference type="AlphaFoldDB" id="A0AAW2SI07"/>
<dbReference type="InterPro" id="IPR013087">
    <property type="entry name" value="Znf_C2H2_type"/>
</dbReference>
<evidence type="ECO:0000256" key="8">
    <source>
        <dbReference type="SAM" id="MobiDB-lite"/>
    </source>
</evidence>
<keyword evidence="5" id="KW-0805">Transcription regulation</keyword>
<gene>
    <name evidence="10" type="ORF">Sradi_2433800</name>
</gene>
<feature type="region of interest" description="Disordered" evidence="8">
    <location>
        <begin position="66"/>
        <end position="87"/>
    </location>
</feature>
<keyword evidence="6" id="KW-0804">Transcription</keyword>
<evidence type="ECO:0000259" key="9">
    <source>
        <dbReference type="PROSITE" id="PS50157"/>
    </source>
</evidence>
<sequence length="222" mass="23821">MALEALNSPTAPPPSFKFDAATYFEPWTKGKRTKRPRSLDRLHDDAHSEEEYLALCLVMLARGGAPPLHPKPSQSQPRIPVPPPPADQSKLVYKCSVCDKAFGSYQALGGHKASHRKLSAGDDNPTSTSTSTVTTSTVAAGGSGSGGRTHECSICHKCFPGAGLGGPQAMPLRRRRAEQQRRRSREQRGDLVGGRGLHCYPPGFRPEPAGSAGFLAGVRVRR</sequence>
<evidence type="ECO:0000256" key="3">
    <source>
        <dbReference type="ARBA" id="ARBA00022771"/>
    </source>
</evidence>
<dbReference type="PROSITE" id="PS50157">
    <property type="entry name" value="ZINC_FINGER_C2H2_2"/>
    <property type="match status" value="1"/>
</dbReference>
<protein>
    <submittedName>
        <fullName evidence="10">Zinc finger protein ZAT6</fullName>
    </submittedName>
</protein>
<proteinExistence type="predicted"/>
<dbReference type="Pfam" id="PF13912">
    <property type="entry name" value="zf-C2H2_6"/>
    <property type="match status" value="1"/>
</dbReference>
<reference evidence="10" key="1">
    <citation type="submission" date="2020-06" db="EMBL/GenBank/DDBJ databases">
        <authorList>
            <person name="Li T."/>
            <person name="Hu X."/>
            <person name="Zhang T."/>
            <person name="Song X."/>
            <person name="Zhang H."/>
            <person name="Dai N."/>
            <person name="Sheng W."/>
            <person name="Hou X."/>
            <person name="Wei L."/>
        </authorList>
    </citation>
    <scope>NUCLEOTIDE SEQUENCE</scope>
    <source>
        <strain evidence="10">G02</strain>
        <tissue evidence="10">Leaf</tissue>
    </source>
</reference>
<feature type="region of interest" description="Disordered" evidence="8">
    <location>
        <begin position="115"/>
        <end position="145"/>
    </location>
</feature>
<keyword evidence="3 7" id="KW-0863">Zinc-finger</keyword>
<dbReference type="GO" id="GO:0008270">
    <property type="term" value="F:zinc ion binding"/>
    <property type="evidence" value="ECO:0007669"/>
    <property type="project" value="UniProtKB-KW"/>
</dbReference>
<feature type="domain" description="C2H2-type" evidence="9">
    <location>
        <begin position="93"/>
        <end position="120"/>
    </location>
</feature>
<dbReference type="SUPFAM" id="SSF57667">
    <property type="entry name" value="beta-beta-alpha zinc fingers"/>
    <property type="match status" value="1"/>
</dbReference>
<accession>A0AAW2SI07</accession>
<dbReference type="GO" id="GO:0005634">
    <property type="term" value="C:nucleus"/>
    <property type="evidence" value="ECO:0007669"/>
    <property type="project" value="TreeGrafter"/>
</dbReference>
<evidence type="ECO:0000313" key="10">
    <source>
        <dbReference type="EMBL" id="KAL0392110.1"/>
    </source>
</evidence>
<dbReference type="Gene3D" id="3.30.160.60">
    <property type="entry name" value="Classic Zinc Finger"/>
    <property type="match status" value="1"/>
</dbReference>
<name>A0AAW2SI07_SESRA</name>
<keyword evidence="4" id="KW-0862">Zinc</keyword>
<evidence type="ECO:0000256" key="2">
    <source>
        <dbReference type="ARBA" id="ARBA00022737"/>
    </source>
</evidence>
<keyword evidence="1" id="KW-0479">Metal-binding</keyword>
<dbReference type="GO" id="GO:0000976">
    <property type="term" value="F:transcription cis-regulatory region binding"/>
    <property type="evidence" value="ECO:0007669"/>
    <property type="project" value="TreeGrafter"/>
</dbReference>
<dbReference type="InterPro" id="IPR036236">
    <property type="entry name" value="Znf_C2H2_sf"/>
</dbReference>
<dbReference type="GO" id="GO:0003700">
    <property type="term" value="F:DNA-binding transcription factor activity"/>
    <property type="evidence" value="ECO:0007669"/>
    <property type="project" value="InterPro"/>
</dbReference>
<comment type="caution">
    <text evidence="10">The sequence shown here is derived from an EMBL/GenBank/DDBJ whole genome shotgun (WGS) entry which is preliminary data.</text>
</comment>
<organism evidence="10">
    <name type="scientific">Sesamum radiatum</name>
    <name type="common">Black benniseed</name>
    <dbReference type="NCBI Taxonomy" id="300843"/>
    <lineage>
        <taxon>Eukaryota</taxon>
        <taxon>Viridiplantae</taxon>
        <taxon>Streptophyta</taxon>
        <taxon>Embryophyta</taxon>
        <taxon>Tracheophyta</taxon>
        <taxon>Spermatophyta</taxon>
        <taxon>Magnoliopsida</taxon>
        <taxon>eudicotyledons</taxon>
        <taxon>Gunneridae</taxon>
        <taxon>Pentapetalae</taxon>
        <taxon>asterids</taxon>
        <taxon>lamiids</taxon>
        <taxon>Lamiales</taxon>
        <taxon>Pedaliaceae</taxon>
        <taxon>Sesamum</taxon>
    </lineage>
</organism>
<feature type="compositionally biased region" description="Basic and acidic residues" evidence="8">
    <location>
        <begin position="177"/>
        <end position="189"/>
    </location>
</feature>
<keyword evidence="2" id="KW-0677">Repeat</keyword>
<dbReference type="PANTHER" id="PTHR45988">
    <property type="entry name" value="C2H2 TYPE ZINC FINGER TRANSCRIPTION FACTOR FAMILY-RELATED"/>
    <property type="match status" value="1"/>
</dbReference>
<evidence type="ECO:0000256" key="7">
    <source>
        <dbReference type="PROSITE-ProRule" id="PRU00042"/>
    </source>
</evidence>
<feature type="region of interest" description="Disordered" evidence="8">
    <location>
        <begin position="165"/>
        <end position="211"/>
    </location>
</feature>
<evidence type="ECO:0000256" key="1">
    <source>
        <dbReference type="ARBA" id="ARBA00022723"/>
    </source>
</evidence>
<dbReference type="InterPro" id="IPR044653">
    <property type="entry name" value="AZF1/2/3-like"/>
</dbReference>
<dbReference type="PANTHER" id="PTHR45988:SF92">
    <property type="entry name" value="C2H2 TYPE ZINC FINGER TRANSCRIPTION FACTOR FAMILY-RELATED"/>
    <property type="match status" value="1"/>
</dbReference>
<dbReference type="PROSITE" id="PS00028">
    <property type="entry name" value="ZINC_FINGER_C2H2_1"/>
    <property type="match status" value="1"/>
</dbReference>